<evidence type="ECO:0000259" key="1">
    <source>
        <dbReference type="PROSITE" id="PS50887"/>
    </source>
</evidence>
<dbReference type="InterPro" id="IPR029787">
    <property type="entry name" value="Nucleotide_cyclase"/>
</dbReference>
<evidence type="ECO:0000313" key="3">
    <source>
        <dbReference type="Proteomes" id="UP000198838"/>
    </source>
</evidence>
<organism evidence="2 3">
    <name type="scientific">Acetitomaculum ruminis DSM 5522</name>
    <dbReference type="NCBI Taxonomy" id="1120918"/>
    <lineage>
        <taxon>Bacteria</taxon>
        <taxon>Bacillati</taxon>
        <taxon>Bacillota</taxon>
        <taxon>Clostridia</taxon>
        <taxon>Lachnospirales</taxon>
        <taxon>Lachnospiraceae</taxon>
        <taxon>Acetitomaculum</taxon>
    </lineage>
</organism>
<dbReference type="InterPro" id="IPR050469">
    <property type="entry name" value="Diguanylate_Cyclase"/>
</dbReference>
<dbReference type="STRING" id="1120918.SAMN05216249_11838"/>
<feature type="domain" description="GGDEF" evidence="1">
    <location>
        <begin position="193"/>
        <end position="328"/>
    </location>
</feature>
<dbReference type="PROSITE" id="PS50887">
    <property type="entry name" value="GGDEF"/>
    <property type="match status" value="1"/>
</dbReference>
<reference evidence="2 3" key="1">
    <citation type="submission" date="2016-10" db="EMBL/GenBank/DDBJ databases">
        <authorList>
            <person name="de Groot N.N."/>
        </authorList>
    </citation>
    <scope>NUCLEOTIDE SEQUENCE [LARGE SCALE GENOMIC DNA]</scope>
    <source>
        <strain evidence="2 3">DSM 5522</strain>
    </source>
</reference>
<dbReference type="AlphaFoldDB" id="A0A1I1A0B9"/>
<dbReference type="Proteomes" id="UP000198838">
    <property type="component" value="Unassembled WGS sequence"/>
</dbReference>
<accession>A0A1I1A0B9</accession>
<dbReference type="InterPro" id="IPR043128">
    <property type="entry name" value="Rev_trsase/Diguanyl_cyclase"/>
</dbReference>
<keyword evidence="3" id="KW-1185">Reference proteome</keyword>
<dbReference type="SUPFAM" id="SSF55073">
    <property type="entry name" value="Nucleotide cyclase"/>
    <property type="match status" value="1"/>
</dbReference>
<proteinExistence type="predicted"/>
<dbReference type="GO" id="GO:0052621">
    <property type="term" value="F:diguanylate cyclase activity"/>
    <property type="evidence" value="ECO:0007669"/>
    <property type="project" value="TreeGrafter"/>
</dbReference>
<dbReference type="Gene3D" id="3.30.70.270">
    <property type="match status" value="1"/>
</dbReference>
<dbReference type="InterPro" id="IPR000160">
    <property type="entry name" value="GGDEF_dom"/>
</dbReference>
<dbReference type="PANTHER" id="PTHR45138:SF9">
    <property type="entry name" value="DIGUANYLATE CYCLASE DGCM-RELATED"/>
    <property type="match status" value="1"/>
</dbReference>
<protein>
    <submittedName>
        <fullName evidence="2">Diguanylate cyclase (GGDEF) domain-containing protein</fullName>
    </submittedName>
</protein>
<sequence length="446" mass="52829">MNNKKETIISENGENAFEERNDELIERNELELTKIVRALSENYLTMHVIDLKNDRFEEISDVDAVRKYVKSKEGATEQMMKVMKHTITEEYSERALEFTDLTKVAEKMKNKTVMSEEFIGIDYGWIRAKFIVMKRDENDEVEKVIFITRVIEEEKEKEERIIEQSYIDELTGFLNRKCYDKDIKHYSMVLQKERITYVSVVINSLRSINELFGHETGDEIIKATAECLNTAFGGYGKIYRYNGAEFEALVMADGSEFDRLLHILKESSKQWRGEGYENLPLSYGYAQRSEFEEESLEELAVIARKRMKDADDFYYEENGFDTRFISDAFSLLYDTYITIIQADFLNGRYFFIKNDLEEKPQGDIFKWLQEDKKIDNVNDKNLEEYKEKTSREYLIDYFAKGKKTFSLNFVGYRDGEMKNLLLEIIRFKDYSQDNQKVYIYIKCLDC</sequence>
<dbReference type="Pfam" id="PF00990">
    <property type="entry name" value="GGDEF"/>
    <property type="match status" value="1"/>
</dbReference>
<evidence type="ECO:0000313" key="2">
    <source>
        <dbReference type="EMBL" id="SFB30060.1"/>
    </source>
</evidence>
<dbReference type="NCBIfam" id="TIGR00254">
    <property type="entry name" value="GGDEF"/>
    <property type="match status" value="1"/>
</dbReference>
<gene>
    <name evidence="2" type="ORF">SAMN05216249_11838</name>
</gene>
<name>A0A1I1A0B9_9FIRM</name>
<dbReference type="SMART" id="SM00267">
    <property type="entry name" value="GGDEF"/>
    <property type="match status" value="1"/>
</dbReference>
<dbReference type="PANTHER" id="PTHR45138">
    <property type="entry name" value="REGULATORY COMPONENTS OF SENSORY TRANSDUCTION SYSTEM"/>
    <property type="match status" value="1"/>
</dbReference>
<dbReference type="EMBL" id="FOJY01000018">
    <property type="protein sequence ID" value="SFB30060.1"/>
    <property type="molecule type" value="Genomic_DNA"/>
</dbReference>
<dbReference type="RefSeq" id="WP_177205652.1">
    <property type="nucleotide sequence ID" value="NZ_FOJY01000018.1"/>
</dbReference>